<accession>A0A9P6VQR7</accession>
<feature type="compositionally biased region" description="Polar residues" evidence="8">
    <location>
        <begin position="89"/>
        <end position="123"/>
    </location>
</feature>
<dbReference type="PANTHER" id="PTHR13437:SF2">
    <property type="entry name" value="NUCLEOPORIN P58_P45"/>
    <property type="match status" value="1"/>
</dbReference>
<dbReference type="Pfam" id="PF21121">
    <property type="entry name" value="Nup49_C"/>
    <property type="match status" value="1"/>
</dbReference>
<dbReference type="InterPro" id="IPR025574">
    <property type="entry name" value="Nucleoporin_FG_rpt"/>
</dbReference>
<proteinExistence type="predicted"/>
<reference evidence="9" key="1">
    <citation type="submission" date="2019-07" db="EMBL/GenBank/DDBJ databases">
        <title>Hyphodiscus hymeniophilus genome sequencing and assembly.</title>
        <authorList>
            <person name="Kramer G."/>
            <person name="Nodwell J."/>
        </authorList>
    </citation>
    <scope>NUCLEOTIDE SEQUENCE</scope>
    <source>
        <strain evidence="9">ATCC 34498</strain>
    </source>
</reference>
<organism evidence="9 10">
    <name type="scientific">Hyphodiscus hymeniophilus</name>
    <dbReference type="NCBI Taxonomy" id="353542"/>
    <lineage>
        <taxon>Eukaryota</taxon>
        <taxon>Fungi</taxon>
        <taxon>Dikarya</taxon>
        <taxon>Ascomycota</taxon>
        <taxon>Pezizomycotina</taxon>
        <taxon>Leotiomycetes</taxon>
        <taxon>Helotiales</taxon>
        <taxon>Hyphodiscaceae</taxon>
        <taxon>Hyphodiscus</taxon>
    </lineage>
</organism>
<evidence type="ECO:0000256" key="3">
    <source>
        <dbReference type="ARBA" id="ARBA00022816"/>
    </source>
</evidence>
<feature type="compositionally biased region" description="Gly residues" evidence="8">
    <location>
        <begin position="183"/>
        <end position="193"/>
    </location>
</feature>
<dbReference type="Proteomes" id="UP000785200">
    <property type="component" value="Unassembled WGS sequence"/>
</dbReference>
<dbReference type="Pfam" id="PF13634">
    <property type="entry name" value="Nucleoporin_FG"/>
    <property type="match status" value="3"/>
</dbReference>
<dbReference type="InterPro" id="IPR024882">
    <property type="entry name" value="NUP58/p45/49"/>
</dbReference>
<evidence type="ECO:0000256" key="8">
    <source>
        <dbReference type="SAM" id="MobiDB-lite"/>
    </source>
</evidence>
<evidence type="ECO:0000256" key="1">
    <source>
        <dbReference type="ARBA" id="ARBA00004567"/>
    </source>
</evidence>
<comment type="caution">
    <text evidence="9">The sequence shown here is derived from an EMBL/GenBank/DDBJ whole genome shotgun (WGS) entry which is preliminary data.</text>
</comment>
<dbReference type="AlphaFoldDB" id="A0A9P6VQR7"/>
<feature type="region of interest" description="Disordered" evidence="8">
    <location>
        <begin position="89"/>
        <end position="312"/>
    </location>
</feature>
<comment type="subcellular location">
    <subcellularLocation>
        <location evidence="1">Nucleus</location>
        <location evidence="1">Nuclear pore complex</location>
    </subcellularLocation>
</comment>
<keyword evidence="4" id="KW-0653">Protein transport</keyword>
<keyword evidence="5" id="KW-0811">Translocation</keyword>
<keyword evidence="3" id="KW-0509">mRNA transport</keyword>
<feature type="compositionally biased region" description="Low complexity" evidence="8">
    <location>
        <begin position="230"/>
        <end position="248"/>
    </location>
</feature>
<dbReference type="Gene3D" id="6.10.140.1350">
    <property type="match status" value="1"/>
</dbReference>
<dbReference type="GO" id="GO:0005643">
    <property type="term" value="C:nuclear pore"/>
    <property type="evidence" value="ECO:0007669"/>
    <property type="project" value="UniProtKB-SubCell"/>
</dbReference>
<feature type="region of interest" description="Disordered" evidence="8">
    <location>
        <begin position="430"/>
        <end position="455"/>
    </location>
</feature>
<protein>
    <submittedName>
        <fullName evidence="9">Nuclear pore NUP49</fullName>
    </submittedName>
</protein>
<evidence type="ECO:0000256" key="2">
    <source>
        <dbReference type="ARBA" id="ARBA00022448"/>
    </source>
</evidence>
<keyword evidence="7" id="KW-0539">Nucleus</keyword>
<feature type="compositionally biased region" description="Polar residues" evidence="8">
    <location>
        <begin position="439"/>
        <end position="455"/>
    </location>
</feature>
<evidence type="ECO:0000256" key="5">
    <source>
        <dbReference type="ARBA" id="ARBA00023010"/>
    </source>
</evidence>
<dbReference type="PANTHER" id="PTHR13437">
    <property type="entry name" value="NUCLEOPORIN P58/P45 NUCLEOPORIN-LIKE PROTEIN 1"/>
    <property type="match status" value="1"/>
</dbReference>
<name>A0A9P6VQR7_9HELO</name>
<dbReference type="OrthoDB" id="2538017at2759"/>
<evidence type="ECO:0000256" key="4">
    <source>
        <dbReference type="ARBA" id="ARBA00022927"/>
    </source>
</evidence>
<gene>
    <name evidence="9" type="ORF">D0Z07_0334</name>
</gene>
<keyword evidence="10" id="KW-1185">Reference proteome</keyword>
<keyword evidence="2" id="KW-0813">Transport</keyword>
<dbReference type="GO" id="GO:0017056">
    <property type="term" value="F:structural constituent of nuclear pore"/>
    <property type="evidence" value="ECO:0007669"/>
    <property type="project" value="InterPro"/>
</dbReference>
<evidence type="ECO:0000313" key="9">
    <source>
        <dbReference type="EMBL" id="KAG0652448.1"/>
    </source>
</evidence>
<evidence type="ECO:0000256" key="7">
    <source>
        <dbReference type="ARBA" id="ARBA00023242"/>
    </source>
</evidence>
<feature type="compositionally biased region" description="Low complexity" evidence="8">
    <location>
        <begin position="286"/>
        <end position="302"/>
    </location>
</feature>
<dbReference type="GO" id="GO:0015031">
    <property type="term" value="P:protein transport"/>
    <property type="evidence" value="ECO:0007669"/>
    <property type="project" value="UniProtKB-KW"/>
</dbReference>
<dbReference type="GO" id="GO:0051028">
    <property type="term" value="P:mRNA transport"/>
    <property type="evidence" value="ECO:0007669"/>
    <property type="project" value="UniProtKB-KW"/>
</dbReference>
<evidence type="ECO:0000313" key="10">
    <source>
        <dbReference type="Proteomes" id="UP000785200"/>
    </source>
</evidence>
<keyword evidence="6" id="KW-0906">Nuclear pore complex</keyword>
<evidence type="ECO:0000256" key="6">
    <source>
        <dbReference type="ARBA" id="ARBA00023132"/>
    </source>
</evidence>
<dbReference type="EMBL" id="VNKQ01000002">
    <property type="protein sequence ID" value="KAG0652448.1"/>
    <property type="molecule type" value="Genomic_DNA"/>
</dbReference>
<dbReference type="GO" id="GO:0008139">
    <property type="term" value="F:nuclear localization sequence binding"/>
    <property type="evidence" value="ECO:0007669"/>
    <property type="project" value="InterPro"/>
</dbReference>
<sequence>MALARSASGPGGLSINTNSANSLFDMQGAEAYPIYCSGSGSTPAPGGMFGNTQASKPLFGAPANTTAPQSGGLFGATTSQPAGGLFGSTATTSQPQTGGLFGSTTPQPSTGGLFGSATSSQPQAGGLFGSATTSQPQAGGLFGSAAASQPQAGGGLFGSAATSQSQPGGLPGSTAPSQTQTGGLFGSNGGGLFGNTTTSQPASSGGLFGQSTVASQPQQSGGLFGGLGLGSQPAQNQNQNQTQNQNQNTGGGLFGGSSANQGSSLFGGAQSQNKPAATSLFGGLGSSQNQQSQSQKSTMSQQPLGGGFLSSNQQQQFAPGVRIDMANIKGSTRVQELHEDLQKQLAFMDGIILAQEERMTVCQAFMPPHGQKIDNVPSDVEYCTRKMRALADLMDGDVEAVSGLKLLVEEDAEHAKLSFRAIDNLKLPPQYHNPGWPTKATSGDNRSQGNSSAADSQDIVGYFSATADDLNSKLAKYQKNISEIETHLRGVEVSTAQQIQTFVSRKQGGGAAQSDEIRELAESFQDFERGILNVAGKVGSAREKVQSLQLGGFMGANSGATKTRRTNGVY</sequence>